<evidence type="ECO:0000313" key="2">
    <source>
        <dbReference type="EMBL" id="CAF3343297.1"/>
    </source>
</evidence>
<dbReference type="Proteomes" id="UP000663838">
    <property type="component" value="Unassembled WGS sequence"/>
</dbReference>
<evidence type="ECO:0000313" key="3">
    <source>
        <dbReference type="EMBL" id="CAF4468666.1"/>
    </source>
</evidence>
<reference evidence="2" key="1">
    <citation type="submission" date="2021-02" db="EMBL/GenBank/DDBJ databases">
        <authorList>
            <person name="Nowell W R."/>
        </authorList>
    </citation>
    <scope>NUCLEOTIDE SEQUENCE</scope>
</reference>
<dbReference type="EMBL" id="CAJOBS010000017">
    <property type="protein sequence ID" value="CAF4468666.1"/>
    <property type="molecule type" value="Genomic_DNA"/>
</dbReference>
<gene>
    <name evidence="2" type="ORF">KIK155_LOCUS2919</name>
    <name evidence="3" type="ORF">TOA249_LOCUS756</name>
</gene>
<proteinExistence type="predicted"/>
<dbReference type="AlphaFoldDB" id="A0A817VJ75"/>
<evidence type="ECO:0000256" key="1">
    <source>
        <dbReference type="SAM" id="MobiDB-lite"/>
    </source>
</evidence>
<protein>
    <submittedName>
        <fullName evidence="2">Uncharacterized protein</fullName>
    </submittedName>
</protein>
<organism evidence="2 4">
    <name type="scientific">Rotaria socialis</name>
    <dbReference type="NCBI Taxonomy" id="392032"/>
    <lineage>
        <taxon>Eukaryota</taxon>
        <taxon>Metazoa</taxon>
        <taxon>Spiralia</taxon>
        <taxon>Gnathifera</taxon>
        <taxon>Rotifera</taxon>
        <taxon>Eurotatoria</taxon>
        <taxon>Bdelloidea</taxon>
        <taxon>Philodinida</taxon>
        <taxon>Philodinidae</taxon>
        <taxon>Rotaria</taxon>
    </lineage>
</organism>
<dbReference type="Proteomes" id="UP000663865">
    <property type="component" value="Unassembled WGS sequence"/>
</dbReference>
<feature type="region of interest" description="Disordered" evidence="1">
    <location>
        <begin position="1"/>
        <end position="25"/>
    </location>
</feature>
<comment type="caution">
    <text evidence="2">The sequence shown here is derived from an EMBL/GenBank/DDBJ whole genome shotgun (WGS) entry which is preliminary data.</text>
</comment>
<evidence type="ECO:0000313" key="4">
    <source>
        <dbReference type="Proteomes" id="UP000663865"/>
    </source>
</evidence>
<dbReference type="EMBL" id="CAJNYV010000111">
    <property type="protein sequence ID" value="CAF3343297.1"/>
    <property type="molecule type" value="Genomic_DNA"/>
</dbReference>
<sequence>MAASQGSESQINSNNLSNNENHNMNNIPLYAESKLTRQQAIHEIADIIVRSNMKPQSVECTFELLKKILPSDNTLPTTIDELFHAMMSSDNDWRLAQYFIRHKGYRSLLSATSNVSDDNSLSQEEEEEFNIIAQPLSTLLPLNDNHASSNSDDENILTPYERLQQCLEPSTRLARDFNLNFATEIQLNVNNDNMTSSSQQSQIASSIHADRFQRVLSESSSTISDRYRIMQDVLRAFNNNDDETSYDSMSNDNEKLCCFEINGRNLLNDSKGRRYY</sequence>
<name>A0A817VJ75_9BILA</name>
<feature type="compositionally biased region" description="Low complexity" evidence="1">
    <location>
        <begin position="7"/>
        <end position="25"/>
    </location>
</feature>
<accession>A0A817VJ75</accession>